<dbReference type="InterPro" id="IPR023135">
    <property type="entry name" value="N6_DNA_MeTrfase_TaqI_C"/>
</dbReference>
<evidence type="ECO:0000256" key="6">
    <source>
        <dbReference type="ARBA" id="ARBA00023125"/>
    </source>
</evidence>
<keyword evidence="12" id="KW-1185">Reference proteome</keyword>
<keyword evidence="4" id="KW-0949">S-adenosyl-L-methionine</keyword>
<organism evidence="11 12">
    <name type="scientific">Flagellimonas zhangzhouensis</name>
    <dbReference type="NCBI Taxonomy" id="1073328"/>
    <lineage>
        <taxon>Bacteria</taxon>
        <taxon>Pseudomonadati</taxon>
        <taxon>Bacteroidota</taxon>
        <taxon>Flavobacteriia</taxon>
        <taxon>Flavobacteriales</taxon>
        <taxon>Flavobacteriaceae</taxon>
        <taxon>Flagellimonas</taxon>
    </lineage>
</organism>
<dbReference type="GO" id="GO:0009307">
    <property type="term" value="P:DNA restriction-modification system"/>
    <property type="evidence" value="ECO:0007669"/>
    <property type="project" value="UniProtKB-KW"/>
</dbReference>
<evidence type="ECO:0000256" key="4">
    <source>
        <dbReference type="ARBA" id="ARBA00022691"/>
    </source>
</evidence>
<keyword evidence="5" id="KW-0680">Restriction system</keyword>
<evidence type="ECO:0000256" key="3">
    <source>
        <dbReference type="ARBA" id="ARBA00022679"/>
    </source>
</evidence>
<dbReference type="AlphaFoldDB" id="A0A1H2WLN6"/>
<comment type="catalytic activity">
    <reaction evidence="7">
        <text>a 2'-deoxyadenosine in DNA + S-adenosyl-L-methionine = an N(6)-methyl-2'-deoxyadenosine in DNA + S-adenosyl-L-homocysteine + H(+)</text>
        <dbReference type="Rhea" id="RHEA:15197"/>
        <dbReference type="Rhea" id="RHEA-COMP:12418"/>
        <dbReference type="Rhea" id="RHEA-COMP:12419"/>
        <dbReference type="ChEBI" id="CHEBI:15378"/>
        <dbReference type="ChEBI" id="CHEBI:57856"/>
        <dbReference type="ChEBI" id="CHEBI:59789"/>
        <dbReference type="ChEBI" id="CHEBI:90615"/>
        <dbReference type="ChEBI" id="CHEBI:90616"/>
        <dbReference type="EC" id="2.1.1.72"/>
    </reaction>
</comment>
<proteinExistence type="predicted"/>
<keyword evidence="2 11" id="KW-0489">Methyltransferase</keyword>
<reference evidence="12" key="1">
    <citation type="submission" date="2016-10" db="EMBL/GenBank/DDBJ databases">
        <authorList>
            <person name="Varghese N."/>
            <person name="Submissions S."/>
        </authorList>
    </citation>
    <scope>NUCLEOTIDE SEQUENCE [LARGE SCALE GENOMIC DNA]</scope>
    <source>
        <strain evidence="12">DSM 25030</strain>
    </source>
</reference>
<evidence type="ECO:0000313" key="12">
    <source>
        <dbReference type="Proteomes" id="UP000199592"/>
    </source>
</evidence>
<feature type="domain" description="TaqI-like C-terminal specificity" evidence="10">
    <location>
        <begin position="773"/>
        <end position="893"/>
    </location>
</feature>
<dbReference type="EC" id="2.1.1.72" evidence="1"/>
<dbReference type="InterPro" id="IPR011639">
    <property type="entry name" value="MethylTrfase_TaqI-like_dom"/>
</dbReference>
<evidence type="ECO:0000259" key="9">
    <source>
        <dbReference type="Pfam" id="PF07669"/>
    </source>
</evidence>
<gene>
    <name evidence="11" type="ORF">SAMN04487892_2332</name>
</gene>
<dbReference type="SUPFAM" id="SSF53335">
    <property type="entry name" value="S-adenosyl-L-methionine-dependent methyltransferases"/>
    <property type="match status" value="1"/>
</dbReference>
<sequence>MPLFQTSVLKNYLSQQDEVAIEKAYLKYSKYFLNQEIQQNIRNSKEEQFQATFLTELFVNVLDYSINPSPKYNLTTEFKNEKGAKKADGAILKEGKALGVVELKGTGTKDLDKVNSQAFSYKNNHSACVYVITSNFEKLRFFVQNAVEHIEFNLFTLTQEEFKLLWLCMHVENLLSGIPLKIKEESLLAEEDITKQLYKDYSAFKTALWQNMVKNHPDYDQLILFKKTQKLLDRFLFIFFAEDSGLLPPNSVKKIIDKWKDDTDWGDERKLYDIFKQYFGFINSGRPAKDERAEIFGYNGGLFIEDSILDNIKIDDDILLKYSEKLSTYDFQSEVDVNILGHIFENSLNEIENITAELEGQQIDKNKTKRKKDGVFYTPKYITKYIVDNTIGKLCEEKKAELSISDERFGLASKRSRKGIADLQAYRDWLLDLKICDPACGSGAFLNQALEFLIDEHKYLDELTAQYHRSPLVLSDIETQILEQNIYGVDINEESVEIAKLSLWLRTAQRGRKLTSLNNNIKCGNSLIDDRVVAGEKAFNWKKEFPKVFEKGGFDAVIGNPPYVDIKGLDKNIVTYLFEKFQSANNRVNLYSSFIERSLNLLNKHKYFSFIIPSSLLTQESYKELRKILLEYTTITNIVRLPNESFGGSAGEVKVDTIILSFKLKVEPRTSAEIYIYKGFDRINEITTHNADIHFFTNPFDWKKDDSYIFRINVDNKTMEIVEKCEFKTEKLVDCAHFCLGLTPYDKYKGHTQDQIKNRVFHATYQKDETFKKLLAGNDITRYHVEWGGAEWISYGDWLGAPREPKFFTKKRILVKQIIDWSDKRIWAAIIEEELYNTQNAFNLIAKEGYIPEYLIALINSRLISFYHRKKYLEEFKDRFQKILIKDAKEFPIKQIPEVDQKPFISAVNNIVSATSQLQKAVETFAGLIQSKFGLEKISTKLQNWYKLEFKDFLKELKKAKVQLSLSEESEWMQYFNEQKHNVRELKSETNRIDSEIDQMVYQLYGLTEEEIKVVESN</sequence>
<dbReference type="Gene3D" id="3.40.50.150">
    <property type="entry name" value="Vaccinia Virus protein VP39"/>
    <property type="match status" value="1"/>
</dbReference>
<dbReference type="EMBL" id="FNMY01000003">
    <property type="protein sequence ID" value="SDW81481.1"/>
    <property type="molecule type" value="Genomic_DNA"/>
</dbReference>
<evidence type="ECO:0000256" key="2">
    <source>
        <dbReference type="ARBA" id="ARBA00022603"/>
    </source>
</evidence>
<dbReference type="GO" id="GO:0003677">
    <property type="term" value="F:DNA binding"/>
    <property type="evidence" value="ECO:0007669"/>
    <property type="project" value="UniProtKB-KW"/>
</dbReference>
<keyword evidence="6" id="KW-0238">DNA-binding</keyword>
<evidence type="ECO:0000256" key="8">
    <source>
        <dbReference type="SAM" id="Coils"/>
    </source>
</evidence>
<evidence type="ECO:0000313" key="11">
    <source>
        <dbReference type="EMBL" id="SDW81481.1"/>
    </source>
</evidence>
<dbReference type="Proteomes" id="UP000199592">
    <property type="component" value="Unassembled WGS sequence"/>
</dbReference>
<keyword evidence="8" id="KW-0175">Coiled coil</keyword>
<feature type="domain" description="Type II methyltransferase M.TaqI-like" evidence="9">
    <location>
        <begin position="484"/>
        <end position="641"/>
    </location>
</feature>
<dbReference type="Gene3D" id="3.90.220.10">
    <property type="entry name" value="Adenine-n6-DNA-methyltransferase Taqi, Chain A, domain 2"/>
    <property type="match status" value="1"/>
</dbReference>
<name>A0A1H2WLN6_9FLAO</name>
<dbReference type="GO" id="GO:0032259">
    <property type="term" value="P:methylation"/>
    <property type="evidence" value="ECO:0007669"/>
    <property type="project" value="UniProtKB-KW"/>
</dbReference>
<evidence type="ECO:0000259" key="10">
    <source>
        <dbReference type="Pfam" id="PF12950"/>
    </source>
</evidence>
<dbReference type="InterPro" id="IPR025931">
    <property type="entry name" value="TaqI_C"/>
</dbReference>
<feature type="coiled-coil region" evidence="8">
    <location>
        <begin position="344"/>
        <end position="371"/>
    </location>
</feature>
<dbReference type="PANTHER" id="PTHR33841">
    <property type="entry name" value="DNA METHYLTRANSFERASE YEEA-RELATED"/>
    <property type="match status" value="1"/>
</dbReference>
<dbReference type="Pfam" id="PF07669">
    <property type="entry name" value="Eco57I"/>
    <property type="match status" value="1"/>
</dbReference>
<protein>
    <recommendedName>
        <fullName evidence="1">site-specific DNA-methyltransferase (adenine-specific)</fullName>
        <ecNumber evidence="1">2.1.1.72</ecNumber>
    </recommendedName>
</protein>
<dbReference type="InterPro" id="IPR029063">
    <property type="entry name" value="SAM-dependent_MTases_sf"/>
</dbReference>
<dbReference type="PROSITE" id="PS00092">
    <property type="entry name" value="N6_MTASE"/>
    <property type="match status" value="1"/>
</dbReference>
<dbReference type="PRINTS" id="PR00507">
    <property type="entry name" value="N12N6MTFRASE"/>
</dbReference>
<dbReference type="InterPro" id="IPR002052">
    <property type="entry name" value="DNA_methylase_N6_adenine_CS"/>
</dbReference>
<keyword evidence="3" id="KW-0808">Transferase</keyword>
<dbReference type="STRING" id="1073328.SAMN05216294_0952"/>
<evidence type="ECO:0000256" key="5">
    <source>
        <dbReference type="ARBA" id="ARBA00022747"/>
    </source>
</evidence>
<dbReference type="GO" id="GO:0009007">
    <property type="term" value="F:site-specific DNA-methyltransferase (adenine-specific) activity"/>
    <property type="evidence" value="ECO:0007669"/>
    <property type="project" value="UniProtKB-EC"/>
</dbReference>
<evidence type="ECO:0000256" key="7">
    <source>
        <dbReference type="ARBA" id="ARBA00047942"/>
    </source>
</evidence>
<dbReference type="RefSeq" id="WP_090293209.1">
    <property type="nucleotide sequence ID" value="NZ_FNMY01000003.1"/>
</dbReference>
<accession>A0A1H2WLN6</accession>
<dbReference type="OrthoDB" id="32195at2"/>
<dbReference type="Pfam" id="PF12950">
    <property type="entry name" value="TaqI_C"/>
    <property type="match status" value="1"/>
</dbReference>
<dbReference type="PANTHER" id="PTHR33841:SF1">
    <property type="entry name" value="DNA METHYLTRANSFERASE A"/>
    <property type="match status" value="1"/>
</dbReference>
<evidence type="ECO:0000256" key="1">
    <source>
        <dbReference type="ARBA" id="ARBA00011900"/>
    </source>
</evidence>
<dbReference type="InterPro" id="IPR050953">
    <property type="entry name" value="N4_N6_ade-DNA_methylase"/>
</dbReference>